<dbReference type="Proteomes" id="UP001206925">
    <property type="component" value="Unassembled WGS sequence"/>
</dbReference>
<gene>
    <name evidence="1" type="ORF">M8C21_004765</name>
</gene>
<evidence type="ECO:0000313" key="1">
    <source>
        <dbReference type="EMBL" id="KAI7757161.1"/>
    </source>
</evidence>
<comment type="caution">
    <text evidence="1">The sequence shown here is derived from an EMBL/GenBank/DDBJ whole genome shotgun (WGS) entry which is preliminary data.</text>
</comment>
<proteinExistence type="predicted"/>
<dbReference type="EMBL" id="JAMZMK010000171">
    <property type="protein sequence ID" value="KAI7757161.1"/>
    <property type="molecule type" value="Genomic_DNA"/>
</dbReference>
<sequence length="94" mass="10109">MDLLVTLSETKVTDGGFYQRVPGASLDGATTGKGSDCDGWVNGDGVGNKGSERTLSEIPQENPPPQPCLRLVMILTVIGWWKSEDSVDIHHGNR</sequence>
<keyword evidence="2" id="KW-1185">Reference proteome</keyword>
<accession>A0AAD5DEB6</accession>
<dbReference type="AlphaFoldDB" id="A0AAD5DEB6"/>
<name>A0AAD5DEB6_AMBAR</name>
<protein>
    <submittedName>
        <fullName evidence="1">Uncharacterized protein</fullName>
    </submittedName>
</protein>
<evidence type="ECO:0000313" key="2">
    <source>
        <dbReference type="Proteomes" id="UP001206925"/>
    </source>
</evidence>
<reference evidence="1" key="1">
    <citation type="submission" date="2022-06" db="EMBL/GenBank/DDBJ databases">
        <title>Uncovering the hologenomic basis of an extraordinary plant invasion.</title>
        <authorList>
            <person name="Bieker V.C."/>
            <person name="Martin M.D."/>
            <person name="Gilbert T."/>
            <person name="Hodgins K."/>
            <person name="Battlay P."/>
            <person name="Petersen B."/>
            <person name="Wilson J."/>
        </authorList>
    </citation>
    <scope>NUCLEOTIDE SEQUENCE</scope>
    <source>
        <strain evidence="1">AA19_3_7</strain>
        <tissue evidence="1">Leaf</tissue>
    </source>
</reference>
<organism evidence="1 2">
    <name type="scientific">Ambrosia artemisiifolia</name>
    <name type="common">Common ragweed</name>
    <dbReference type="NCBI Taxonomy" id="4212"/>
    <lineage>
        <taxon>Eukaryota</taxon>
        <taxon>Viridiplantae</taxon>
        <taxon>Streptophyta</taxon>
        <taxon>Embryophyta</taxon>
        <taxon>Tracheophyta</taxon>
        <taxon>Spermatophyta</taxon>
        <taxon>Magnoliopsida</taxon>
        <taxon>eudicotyledons</taxon>
        <taxon>Gunneridae</taxon>
        <taxon>Pentapetalae</taxon>
        <taxon>asterids</taxon>
        <taxon>campanulids</taxon>
        <taxon>Asterales</taxon>
        <taxon>Asteraceae</taxon>
        <taxon>Asteroideae</taxon>
        <taxon>Heliantheae alliance</taxon>
        <taxon>Heliantheae</taxon>
        <taxon>Ambrosia</taxon>
    </lineage>
</organism>